<comment type="similarity">
    <text evidence="2 12">Belongs to the UDP-glycosyltransferase family.</text>
</comment>
<name>A0A8C5LHL0_JACJA</name>
<reference evidence="14" key="1">
    <citation type="submission" date="2025-08" db="UniProtKB">
        <authorList>
            <consortium name="Ensembl"/>
        </authorList>
    </citation>
    <scope>IDENTIFICATION</scope>
</reference>
<evidence type="ECO:0000256" key="4">
    <source>
        <dbReference type="ARBA" id="ARBA00022679"/>
    </source>
</evidence>
<feature type="transmembrane region" description="Helical" evidence="13">
    <location>
        <begin position="476"/>
        <end position="502"/>
    </location>
</feature>
<dbReference type="CDD" id="cd03784">
    <property type="entry name" value="GT1_Gtf-like"/>
    <property type="match status" value="1"/>
</dbReference>
<dbReference type="AlphaFoldDB" id="A0A8C5LHL0"/>
<dbReference type="GO" id="GO:0015020">
    <property type="term" value="F:glucuronosyltransferase activity"/>
    <property type="evidence" value="ECO:0007669"/>
    <property type="project" value="UniProtKB-EC"/>
</dbReference>
<dbReference type="InterPro" id="IPR002213">
    <property type="entry name" value="UDP_glucos_trans"/>
</dbReference>
<evidence type="ECO:0000256" key="5">
    <source>
        <dbReference type="ARBA" id="ARBA00022692"/>
    </source>
</evidence>
<evidence type="ECO:0000256" key="10">
    <source>
        <dbReference type="ARBA" id="ARBA00037451"/>
    </source>
</evidence>
<evidence type="ECO:0000313" key="14">
    <source>
        <dbReference type="Ensembl" id="ENSJJAP00000023361.1"/>
    </source>
</evidence>
<reference evidence="14" key="2">
    <citation type="submission" date="2025-09" db="UniProtKB">
        <authorList>
            <consortium name="Ensembl"/>
        </authorList>
    </citation>
    <scope>IDENTIFICATION</scope>
</reference>
<keyword evidence="5 13" id="KW-0812">Transmembrane</keyword>
<dbReference type="GO" id="GO:0043541">
    <property type="term" value="C:UDP-N-acetylglucosamine transferase complex"/>
    <property type="evidence" value="ECO:0007669"/>
    <property type="project" value="TreeGrafter"/>
</dbReference>
<comment type="catalytic activity">
    <reaction evidence="11 13">
        <text>glucuronate acceptor + UDP-alpha-D-glucuronate = acceptor beta-D-glucuronoside + UDP + H(+)</text>
        <dbReference type="Rhea" id="RHEA:21032"/>
        <dbReference type="ChEBI" id="CHEBI:15378"/>
        <dbReference type="ChEBI" id="CHEBI:58052"/>
        <dbReference type="ChEBI" id="CHEBI:58223"/>
        <dbReference type="ChEBI" id="CHEBI:132367"/>
        <dbReference type="ChEBI" id="CHEBI:132368"/>
        <dbReference type="EC" id="2.4.1.17"/>
    </reaction>
</comment>
<evidence type="ECO:0000313" key="15">
    <source>
        <dbReference type="Proteomes" id="UP000694385"/>
    </source>
</evidence>
<protein>
    <recommendedName>
        <fullName evidence="13">UDP-glucuronosyltransferase</fullName>
        <ecNumber evidence="13">2.4.1.17</ecNumber>
    </recommendedName>
</protein>
<dbReference type="PANTHER" id="PTHR48043:SF24">
    <property type="entry name" value="UDP-GLUCURONOSYLTRANSFERASE 3A2"/>
    <property type="match status" value="1"/>
</dbReference>
<dbReference type="EC" id="2.4.1.17" evidence="13"/>
<accession>A0A8C5LHL0</accession>
<organism evidence="14 15">
    <name type="scientific">Jaculus jaculus</name>
    <name type="common">Lesser Egyptian jerboa</name>
    <dbReference type="NCBI Taxonomy" id="51337"/>
    <lineage>
        <taxon>Eukaryota</taxon>
        <taxon>Metazoa</taxon>
        <taxon>Chordata</taxon>
        <taxon>Craniata</taxon>
        <taxon>Vertebrata</taxon>
        <taxon>Euteleostomi</taxon>
        <taxon>Mammalia</taxon>
        <taxon>Eutheria</taxon>
        <taxon>Euarchontoglires</taxon>
        <taxon>Glires</taxon>
        <taxon>Rodentia</taxon>
        <taxon>Myomorpha</taxon>
        <taxon>Dipodoidea</taxon>
        <taxon>Dipodidae</taxon>
        <taxon>Dipodinae</taxon>
        <taxon>Jaculus</taxon>
    </lineage>
</organism>
<dbReference type="Gene3D" id="3.40.50.2000">
    <property type="entry name" value="Glycogen Phosphorylase B"/>
    <property type="match status" value="2"/>
</dbReference>
<proteinExistence type="inferred from homology"/>
<evidence type="ECO:0000256" key="9">
    <source>
        <dbReference type="ARBA" id="ARBA00023180"/>
    </source>
</evidence>
<dbReference type="Ensembl" id="ENSJJAT00000029938.1">
    <property type="protein sequence ID" value="ENSJJAP00000023361.1"/>
    <property type="gene ID" value="ENSJJAG00000023154.1"/>
</dbReference>
<evidence type="ECO:0000256" key="6">
    <source>
        <dbReference type="ARBA" id="ARBA00022729"/>
    </source>
</evidence>
<keyword evidence="9" id="KW-0325">Glycoprotein</keyword>
<evidence type="ECO:0000256" key="13">
    <source>
        <dbReference type="RuleBase" id="RU362059"/>
    </source>
</evidence>
<dbReference type="InterPro" id="IPR050271">
    <property type="entry name" value="UDP-glycosyltransferase"/>
</dbReference>
<dbReference type="OMA" id="GECENSY"/>
<evidence type="ECO:0000256" key="3">
    <source>
        <dbReference type="ARBA" id="ARBA00022676"/>
    </source>
</evidence>
<dbReference type="Proteomes" id="UP000694385">
    <property type="component" value="Unassembled WGS sequence"/>
</dbReference>
<dbReference type="FunFam" id="3.40.50.2000:FF:000021">
    <property type="entry name" value="UDP-glucuronosyltransferase"/>
    <property type="match status" value="1"/>
</dbReference>
<keyword evidence="6" id="KW-0732">Signal</keyword>
<dbReference type="GeneTree" id="ENSGT00940000161263"/>
<evidence type="ECO:0000256" key="12">
    <source>
        <dbReference type="RuleBase" id="RU003718"/>
    </source>
</evidence>
<comment type="subcellular location">
    <subcellularLocation>
        <location evidence="13">Membrane</location>
        <topology evidence="13">Single-pass membrane protein</topology>
    </subcellularLocation>
    <subcellularLocation>
        <location evidence="1">Membrane</location>
        <topology evidence="1">Single-pass type I membrane protein</topology>
    </subcellularLocation>
</comment>
<dbReference type="SUPFAM" id="SSF53756">
    <property type="entry name" value="UDP-Glycosyltransferase/glycogen phosphorylase"/>
    <property type="match status" value="1"/>
</dbReference>
<dbReference type="Pfam" id="PF00201">
    <property type="entry name" value="UDPGT"/>
    <property type="match status" value="1"/>
</dbReference>
<evidence type="ECO:0000256" key="8">
    <source>
        <dbReference type="ARBA" id="ARBA00023136"/>
    </source>
</evidence>
<keyword evidence="7 13" id="KW-1133">Transmembrane helix</keyword>
<feature type="transmembrane region" description="Helical" evidence="13">
    <location>
        <begin position="18"/>
        <end position="37"/>
    </location>
</feature>
<evidence type="ECO:0000256" key="2">
    <source>
        <dbReference type="ARBA" id="ARBA00009995"/>
    </source>
</evidence>
<evidence type="ECO:0000256" key="1">
    <source>
        <dbReference type="ARBA" id="ARBA00004479"/>
    </source>
</evidence>
<dbReference type="PROSITE" id="PS00375">
    <property type="entry name" value="UDPGT"/>
    <property type="match status" value="1"/>
</dbReference>
<keyword evidence="3 12" id="KW-0328">Glycosyltransferase</keyword>
<evidence type="ECO:0000256" key="11">
    <source>
        <dbReference type="ARBA" id="ARBA00047475"/>
    </source>
</evidence>
<sequence length="511" mass="58785">LPASKRWTRTSSLRGRGILLCLLNISYALFLGGSHHLQMQKISQILQEHGHWVTNLLYNKDLTSVKEVSYRVIPWSVPEEQQEKFNDILDFLYQKAVDGRLFEHFGNSCRHLLSRRDLMDSLRNENFDLLVFDSADLCSFLVAEKLEKPFVVFIPVMFSYVDYGLPSSLSYVPVAGSLLTENMDFWGRLRNFLTYLVYSMNQRLFHSQFDNTIQEHFAEGSRPVLSHLLRKAELWFVNSDFGFDFARPLLPNTIYVGGLMDKPVNPLSQELEDFIAKFGDSGFVLIAQGTILSMYQTKKHIEEMNKAFSDIPQGVIWKFNCSQWPEDVKLPANVKMMDWVPQNDLLAHPRIRLFVTHGGINSIMEAMQHGVPIVGIPVTADQPENMLRVEEKKFGVSVHLQNLRAETLALKMKEVIEDERYKSAAMAARAIMRSQPLTPAQRLVGWIDHILRTGGAAHLKPYAFQQPWHEEYLLDVLLFLLGLILGTLWLCWKLLGFATRWLRGARKLKKT</sequence>
<keyword evidence="4 12" id="KW-0808">Transferase</keyword>
<evidence type="ECO:0000256" key="7">
    <source>
        <dbReference type="ARBA" id="ARBA00022989"/>
    </source>
</evidence>
<comment type="caution">
    <text evidence="13">Lacks conserved residue(s) required for the propagation of feature annotation.</text>
</comment>
<comment type="function">
    <text evidence="10">UDP-glucuronosyltransferases catalyze phase II biotransformation reactions in which lipophilic substrates are conjugated with glucuronic acid to increase water solubility and enhance excretion. They are of major importance in the conjugation and subsequent elimination of potentially toxic xenobiotics and endogenous compounds.</text>
</comment>
<dbReference type="InterPro" id="IPR035595">
    <property type="entry name" value="UDP_glycos_trans_CS"/>
</dbReference>
<gene>
    <name evidence="14" type="primary">LOC101607116</name>
</gene>
<keyword evidence="15" id="KW-1185">Reference proteome</keyword>
<keyword evidence="8 13" id="KW-0472">Membrane</keyword>
<dbReference type="PANTHER" id="PTHR48043">
    <property type="entry name" value="EG:EG0003.4 PROTEIN-RELATED"/>
    <property type="match status" value="1"/>
</dbReference>